<feature type="domain" description="Post-SET" evidence="13">
    <location>
        <begin position="595"/>
        <end position="611"/>
    </location>
</feature>
<evidence type="ECO:0000259" key="11">
    <source>
        <dbReference type="PROSITE" id="PS50280"/>
    </source>
</evidence>
<evidence type="ECO:0000259" key="12">
    <source>
        <dbReference type="PROSITE" id="PS50867"/>
    </source>
</evidence>
<evidence type="ECO:0000256" key="8">
    <source>
        <dbReference type="ARBA" id="ARBA00022833"/>
    </source>
</evidence>
<keyword evidence="6" id="KW-0949">S-adenosyl-L-methionine</keyword>
<dbReference type="Pfam" id="PF05033">
    <property type="entry name" value="Pre-SET"/>
    <property type="match status" value="1"/>
</dbReference>
<dbReference type="GO" id="GO:0008270">
    <property type="term" value="F:zinc ion binding"/>
    <property type="evidence" value="ECO:0007669"/>
    <property type="project" value="InterPro"/>
</dbReference>
<dbReference type="Pfam" id="PF01429">
    <property type="entry name" value="MBD"/>
    <property type="match status" value="1"/>
</dbReference>
<dbReference type="PROSITE" id="PS50868">
    <property type="entry name" value="POST_SET"/>
    <property type="match status" value="1"/>
</dbReference>
<dbReference type="EMBL" id="VIIS01001329">
    <property type="protein sequence ID" value="KAF0299817.1"/>
    <property type="molecule type" value="Genomic_DNA"/>
</dbReference>
<dbReference type="PANTHER" id="PTHR46024">
    <property type="entry name" value="HISTONE-LYSINE N-METHYLTRANSFERASE EGGLESS"/>
    <property type="match status" value="1"/>
</dbReference>
<dbReference type="Gene3D" id="3.30.890.10">
    <property type="entry name" value="Methyl-cpg-binding Protein 2, Chain A"/>
    <property type="match status" value="1"/>
</dbReference>
<comment type="caution">
    <text evidence="15">The sequence shown here is derived from an EMBL/GenBank/DDBJ whole genome shotgun (WGS) entry which is preliminary data.</text>
</comment>
<evidence type="ECO:0000256" key="3">
    <source>
        <dbReference type="ARBA" id="ARBA00022454"/>
    </source>
</evidence>
<dbReference type="InterPro" id="IPR016177">
    <property type="entry name" value="DNA-bd_dom_sf"/>
</dbReference>
<dbReference type="GO" id="GO:0005694">
    <property type="term" value="C:chromosome"/>
    <property type="evidence" value="ECO:0007669"/>
    <property type="project" value="UniProtKB-SubCell"/>
</dbReference>
<dbReference type="GO" id="GO:0032259">
    <property type="term" value="P:methylation"/>
    <property type="evidence" value="ECO:0007669"/>
    <property type="project" value="UniProtKB-KW"/>
</dbReference>
<dbReference type="GO" id="GO:0010629">
    <property type="term" value="P:negative regulation of gene expression"/>
    <property type="evidence" value="ECO:0007669"/>
    <property type="project" value="TreeGrafter"/>
</dbReference>
<feature type="compositionally biased region" description="Acidic residues" evidence="10">
    <location>
        <begin position="410"/>
        <end position="424"/>
    </location>
</feature>
<feature type="region of interest" description="Disordered" evidence="10">
    <location>
        <begin position="392"/>
        <end position="511"/>
    </location>
</feature>
<dbReference type="SMART" id="SM00468">
    <property type="entry name" value="PreSET"/>
    <property type="match status" value="1"/>
</dbReference>
<dbReference type="Gene3D" id="2.170.270.10">
    <property type="entry name" value="SET domain"/>
    <property type="match status" value="2"/>
</dbReference>
<gene>
    <name evidence="15" type="primary">egg</name>
    <name evidence="15" type="ORF">FJT64_027534</name>
</gene>
<evidence type="ECO:0000256" key="2">
    <source>
        <dbReference type="ARBA" id="ARBA00004286"/>
    </source>
</evidence>
<evidence type="ECO:0000256" key="7">
    <source>
        <dbReference type="ARBA" id="ARBA00022723"/>
    </source>
</evidence>
<dbReference type="GO" id="GO:0070828">
    <property type="term" value="P:heterochromatin organization"/>
    <property type="evidence" value="ECO:0007669"/>
    <property type="project" value="TreeGrafter"/>
</dbReference>
<feature type="domain" description="Pre-SET" evidence="12">
    <location>
        <begin position="248"/>
        <end position="321"/>
    </location>
</feature>
<sequence length="611" mass="68577">MLRYGSLTRADADPSGVRQKNRVYVEYTRHAEREEEELGAGRRAAAPRAVARKSTAQSAAPSPPPPPTDRLISPISPMEGDGQIAEIANKPRVTPRRLQPHACGRACIRNYSDVDMDQLKGNNPLLMPMMSGWIREIVRHRTSKRTVLYRAPCGRRLRSLDEVFHFLSITGCRLEIDCFCFDFWVHCFTEFEPARKFCSIKDISYGKENVPVSCVNSLNRDYPDYVEYSTRRLPTDGVHLNLDADFLTCCDCTDDCQDKERCSCWQQTIQGTEFGPTGQLDPSAGYHFRRLVNGNVITGIYECNARCKCRRTCLNRVCQHPLRLRLQVFKTLRRGWGIRCLDDIPKGGFICVYAGQLLTESLANEDGKNYGDEYLAELDYIEVLERLKEGYESDVVDDDESGDEKRDEEKSDDETSPGGDDEDAAGTSSSETGRRRAGASRDADFVPRHGGGRGGGDTDLRRSNRARQTKTAGSEPQHETKKTSAAGAAKPPVESKRPAGTPSAGRLSLPDDDYKSVREQFGADEYCYIMDAKNIGNLGRYLNHSCSPNVFVQNVFVDTHDLRFPWVAFFALSYVRAGTELTWDYNYEVGSVPGKVMYCHCGSQECRGRLL</sequence>
<evidence type="ECO:0000256" key="6">
    <source>
        <dbReference type="ARBA" id="ARBA00022691"/>
    </source>
</evidence>
<evidence type="ECO:0000256" key="10">
    <source>
        <dbReference type="SAM" id="MobiDB-lite"/>
    </source>
</evidence>
<evidence type="ECO:0000313" key="15">
    <source>
        <dbReference type="EMBL" id="KAF0299817.1"/>
    </source>
</evidence>
<evidence type="ECO:0000256" key="4">
    <source>
        <dbReference type="ARBA" id="ARBA00022603"/>
    </source>
</evidence>
<dbReference type="CDD" id="cd10517">
    <property type="entry name" value="SET_SETDB1"/>
    <property type="match status" value="1"/>
</dbReference>
<evidence type="ECO:0000313" key="16">
    <source>
        <dbReference type="Proteomes" id="UP000440578"/>
    </source>
</evidence>
<name>A0A6A4VUU2_AMPAM</name>
<dbReference type="InterPro" id="IPR003616">
    <property type="entry name" value="Post-SET_dom"/>
</dbReference>
<dbReference type="PROSITE" id="PS50982">
    <property type="entry name" value="MBD"/>
    <property type="match status" value="1"/>
</dbReference>
<dbReference type="PANTHER" id="PTHR46024:SF1">
    <property type="entry name" value="HISTONE-LYSINE N-METHYLTRANSFERASE EGGLESS"/>
    <property type="match status" value="1"/>
</dbReference>
<keyword evidence="5 15" id="KW-0808">Transferase</keyword>
<dbReference type="SMART" id="SM00317">
    <property type="entry name" value="SET"/>
    <property type="match status" value="1"/>
</dbReference>
<dbReference type="InterPro" id="IPR046341">
    <property type="entry name" value="SET_dom_sf"/>
</dbReference>
<dbReference type="SMART" id="SM00391">
    <property type="entry name" value="MBD"/>
    <property type="match status" value="1"/>
</dbReference>
<evidence type="ECO:0000256" key="5">
    <source>
        <dbReference type="ARBA" id="ARBA00022679"/>
    </source>
</evidence>
<dbReference type="AlphaFoldDB" id="A0A6A4VUU2"/>
<dbReference type="InterPro" id="IPR001214">
    <property type="entry name" value="SET_dom"/>
</dbReference>
<feature type="compositionally biased region" description="Acidic residues" evidence="10">
    <location>
        <begin position="392"/>
        <end position="402"/>
    </location>
</feature>
<dbReference type="PROSITE" id="PS50867">
    <property type="entry name" value="PRE_SET"/>
    <property type="match status" value="1"/>
</dbReference>
<organism evidence="15 16">
    <name type="scientific">Amphibalanus amphitrite</name>
    <name type="common">Striped barnacle</name>
    <name type="synonym">Balanus amphitrite</name>
    <dbReference type="NCBI Taxonomy" id="1232801"/>
    <lineage>
        <taxon>Eukaryota</taxon>
        <taxon>Metazoa</taxon>
        <taxon>Ecdysozoa</taxon>
        <taxon>Arthropoda</taxon>
        <taxon>Crustacea</taxon>
        <taxon>Multicrustacea</taxon>
        <taxon>Cirripedia</taxon>
        <taxon>Thoracica</taxon>
        <taxon>Thoracicalcarea</taxon>
        <taxon>Balanomorpha</taxon>
        <taxon>Balanoidea</taxon>
        <taxon>Balanidae</taxon>
        <taxon>Amphibalaninae</taxon>
        <taxon>Amphibalanus</taxon>
    </lineage>
</organism>
<evidence type="ECO:0000259" key="13">
    <source>
        <dbReference type="PROSITE" id="PS50868"/>
    </source>
</evidence>
<feature type="domain" description="MBD" evidence="14">
    <location>
        <begin position="119"/>
        <end position="188"/>
    </location>
</feature>
<evidence type="ECO:0000256" key="9">
    <source>
        <dbReference type="ARBA" id="ARBA00023242"/>
    </source>
</evidence>
<keyword evidence="4 15" id="KW-0489">Methyltransferase</keyword>
<dbReference type="InterPro" id="IPR051516">
    <property type="entry name" value="SETDB_methyltransferase"/>
</dbReference>
<evidence type="ECO:0000259" key="14">
    <source>
        <dbReference type="PROSITE" id="PS50982"/>
    </source>
</evidence>
<comment type="subcellular location">
    <subcellularLocation>
        <location evidence="2">Chromosome</location>
    </subcellularLocation>
    <subcellularLocation>
        <location evidence="1">Nucleus</location>
    </subcellularLocation>
</comment>
<dbReference type="SUPFAM" id="SSF82199">
    <property type="entry name" value="SET domain"/>
    <property type="match status" value="1"/>
</dbReference>
<keyword evidence="8" id="KW-0862">Zinc</keyword>
<keyword evidence="9" id="KW-0539">Nucleus</keyword>
<dbReference type="InterPro" id="IPR007728">
    <property type="entry name" value="Pre-SET_dom"/>
</dbReference>
<proteinExistence type="predicted"/>
<protein>
    <submittedName>
        <fullName evidence="15">Histone-lysine N-methyltransferase eggless</fullName>
    </submittedName>
</protein>
<dbReference type="Pfam" id="PF00856">
    <property type="entry name" value="SET"/>
    <property type="match status" value="1"/>
</dbReference>
<keyword evidence="16" id="KW-1185">Reference proteome</keyword>
<keyword evidence="3" id="KW-0158">Chromosome</keyword>
<dbReference type="GO" id="GO:0003677">
    <property type="term" value="F:DNA binding"/>
    <property type="evidence" value="ECO:0007669"/>
    <property type="project" value="InterPro"/>
</dbReference>
<evidence type="ECO:0000256" key="1">
    <source>
        <dbReference type="ARBA" id="ARBA00004123"/>
    </source>
</evidence>
<feature type="domain" description="SET" evidence="11">
    <location>
        <begin position="324"/>
        <end position="586"/>
    </location>
</feature>
<dbReference type="SUPFAM" id="SSF54171">
    <property type="entry name" value="DNA-binding domain"/>
    <property type="match status" value="1"/>
</dbReference>
<accession>A0A6A4VUU2</accession>
<dbReference type="PROSITE" id="PS50280">
    <property type="entry name" value="SET"/>
    <property type="match status" value="1"/>
</dbReference>
<dbReference type="OrthoDB" id="5792673at2759"/>
<dbReference type="GO" id="GO:0005634">
    <property type="term" value="C:nucleus"/>
    <property type="evidence" value="ECO:0007669"/>
    <property type="project" value="UniProtKB-SubCell"/>
</dbReference>
<dbReference type="InterPro" id="IPR001739">
    <property type="entry name" value="Methyl_CpG_DNA-bd"/>
</dbReference>
<dbReference type="Proteomes" id="UP000440578">
    <property type="component" value="Unassembled WGS sequence"/>
</dbReference>
<reference evidence="15 16" key="1">
    <citation type="submission" date="2019-07" db="EMBL/GenBank/DDBJ databases">
        <title>Draft genome assembly of a fouling barnacle, Amphibalanus amphitrite (Darwin, 1854): The first reference genome for Thecostraca.</title>
        <authorList>
            <person name="Kim W."/>
        </authorList>
    </citation>
    <scope>NUCLEOTIDE SEQUENCE [LARGE SCALE GENOMIC DNA]</scope>
    <source>
        <strain evidence="15">SNU_AA5</strain>
        <tissue evidence="15">Soma without cirri and trophi</tissue>
    </source>
</reference>
<dbReference type="GO" id="GO:0046974">
    <property type="term" value="F:histone H3K9 methyltransferase activity"/>
    <property type="evidence" value="ECO:0007669"/>
    <property type="project" value="TreeGrafter"/>
</dbReference>
<keyword evidence="7" id="KW-0479">Metal-binding</keyword>
<feature type="region of interest" description="Disordered" evidence="10">
    <location>
        <begin position="1"/>
        <end position="78"/>
    </location>
</feature>